<sequence length="403" mass="44602">MKRACSTLASIQYLQQHEKFCEKGLEFALISGMITADLEFPCQTSCVPAVVVEVLIYHELSSKGGVLLLAQVVMRLDVSPSVTVSSSIVAAVSRLKSKVLSILLNLCEAESLSYLDEVASTPASLDLAKSIALEVLNLLKKMFGTDFQHSVAPSDKIYPKGQLQLNAMRLADIFSDDSNFRSFITNHFTEVLTEIFSVAHGEFISTWCSSNLPIREEDATLEYDPFTAAGWVLDLFQFSDQLNAMSTESTFVPSNVPRLSYPHQRTSLLVKVLANLHCFVPDICKEEKDLFLNKFVQCLRTKVSETSEGFKSISDPQKEANVSRNLGSLLSHAESLIPTFLNEDDVQLLRVFITQLESLITPRAFGENRVQPLTPPTWGGAYTASLQPPLPPLAHSAMLNFMI</sequence>
<dbReference type="InterPro" id="IPR057287">
    <property type="entry name" value="Ndx_N"/>
</dbReference>
<name>A0ABS8UKT0_DATST</name>
<evidence type="ECO:0000259" key="1">
    <source>
        <dbReference type="Pfam" id="PF25246"/>
    </source>
</evidence>
<dbReference type="Proteomes" id="UP000823775">
    <property type="component" value="Unassembled WGS sequence"/>
</dbReference>
<dbReference type="PANTHER" id="PTHR35743:SF1">
    <property type="entry name" value="NODULIN HOMEOBOX"/>
    <property type="match status" value="1"/>
</dbReference>
<dbReference type="PANTHER" id="PTHR35743">
    <property type="entry name" value="NODULIN HOMEOBOX"/>
    <property type="match status" value="1"/>
</dbReference>
<feature type="domain" description="Nodulin homeobox N-terminal" evidence="1">
    <location>
        <begin position="52"/>
        <end position="335"/>
    </location>
</feature>
<organism evidence="2 3">
    <name type="scientific">Datura stramonium</name>
    <name type="common">Jimsonweed</name>
    <name type="synonym">Common thornapple</name>
    <dbReference type="NCBI Taxonomy" id="4076"/>
    <lineage>
        <taxon>Eukaryota</taxon>
        <taxon>Viridiplantae</taxon>
        <taxon>Streptophyta</taxon>
        <taxon>Embryophyta</taxon>
        <taxon>Tracheophyta</taxon>
        <taxon>Spermatophyta</taxon>
        <taxon>Magnoliopsida</taxon>
        <taxon>eudicotyledons</taxon>
        <taxon>Gunneridae</taxon>
        <taxon>Pentapetalae</taxon>
        <taxon>asterids</taxon>
        <taxon>lamiids</taxon>
        <taxon>Solanales</taxon>
        <taxon>Solanaceae</taxon>
        <taxon>Solanoideae</taxon>
        <taxon>Datureae</taxon>
        <taxon>Datura</taxon>
    </lineage>
</organism>
<evidence type="ECO:0000313" key="3">
    <source>
        <dbReference type="Proteomes" id="UP000823775"/>
    </source>
</evidence>
<comment type="caution">
    <text evidence="2">The sequence shown here is derived from an EMBL/GenBank/DDBJ whole genome shotgun (WGS) entry which is preliminary data.</text>
</comment>
<gene>
    <name evidence="2" type="ORF">HAX54_017455</name>
</gene>
<dbReference type="EMBL" id="JACEIK010002156">
    <property type="protein sequence ID" value="MCD9559494.1"/>
    <property type="molecule type" value="Genomic_DNA"/>
</dbReference>
<reference evidence="2 3" key="1">
    <citation type="journal article" date="2021" name="BMC Genomics">
        <title>Datura genome reveals duplications of psychoactive alkaloid biosynthetic genes and high mutation rate following tissue culture.</title>
        <authorList>
            <person name="Rajewski A."/>
            <person name="Carter-House D."/>
            <person name="Stajich J."/>
            <person name="Litt A."/>
        </authorList>
    </citation>
    <scope>NUCLEOTIDE SEQUENCE [LARGE SCALE GENOMIC DNA]</scope>
    <source>
        <strain evidence="2">AR-01</strain>
    </source>
</reference>
<dbReference type="InterPro" id="IPR039325">
    <property type="entry name" value="NDX"/>
</dbReference>
<evidence type="ECO:0000313" key="2">
    <source>
        <dbReference type="EMBL" id="MCD9559494.1"/>
    </source>
</evidence>
<keyword evidence="3" id="KW-1185">Reference proteome</keyword>
<accession>A0ABS8UKT0</accession>
<proteinExistence type="predicted"/>
<protein>
    <recommendedName>
        <fullName evidence="1">Nodulin homeobox N-terminal domain-containing protein</fullName>
    </recommendedName>
</protein>
<dbReference type="Pfam" id="PF25246">
    <property type="entry name" value="Nodulin_N"/>
    <property type="match status" value="1"/>
</dbReference>